<feature type="region of interest" description="Disordered" evidence="1">
    <location>
        <begin position="66"/>
        <end position="197"/>
    </location>
</feature>
<proteinExistence type="predicted"/>
<sequence length="235" mass="26335">MDDCDIRWLQLFAFLKMNQTSLSVPIMAKEVVNFVENHGGIEKMNELINNNKNMGALSHSQIIEPSTSQENIEEDRFSNQVTSDQSSDKQNFKPPPALPPRSSRKTDAIPPVVLDKMDQSSKEDTTSSKRRRPPPQPATRTQISDNSSGSLKKPEDAIKEGCIKSDLSEENAGLLQQIRQPKSLKKRESLPRGTKNISQSEQSLYNVLCSKLNTMNAMLAASESEDSKESEEEWL</sequence>
<evidence type="ECO:0000256" key="1">
    <source>
        <dbReference type="SAM" id="MobiDB-lite"/>
    </source>
</evidence>
<name>A0A0C2NKS6_THEKT</name>
<organism evidence="2 3">
    <name type="scientific">Thelohanellus kitauei</name>
    <name type="common">Myxosporean</name>
    <dbReference type="NCBI Taxonomy" id="669202"/>
    <lineage>
        <taxon>Eukaryota</taxon>
        <taxon>Metazoa</taxon>
        <taxon>Cnidaria</taxon>
        <taxon>Myxozoa</taxon>
        <taxon>Myxosporea</taxon>
        <taxon>Bivalvulida</taxon>
        <taxon>Platysporina</taxon>
        <taxon>Myxobolidae</taxon>
        <taxon>Thelohanellus</taxon>
    </lineage>
</organism>
<keyword evidence="3" id="KW-1185">Reference proteome</keyword>
<reference evidence="2 3" key="1">
    <citation type="journal article" date="2014" name="Genome Biol. Evol.">
        <title>The genome of the myxosporean Thelohanellus kitauei shows adaptations to nutrient acquisition within its fish host.</title>
        <authorList>
            <person name="Yang Y."/>
            <person name="Xiong J."/>
            <person name="Zhou Z."/>
            <person name="Huo F."/>
            <person name="Miao W."/>
            <person name="Ran C."/>
            <person name="Liu Y."/>
            <person name="Zhang J."/>
            <person name="Feng J."/>
            <person name="Wang M."/>
            <person name="Wang M."/>
            <person name="Wang L."/>
            <person name="Yao B."/>
        </authorList>
    </citation>
    <scope>NUCLEOTIDE SEQUENCE [LARGE SCALE GENOMIC DNA]</scope>
    <source>
        <strain evidence="2">Wuqing</strain>
    </source>
</reference>
<accession>A0A0C2NKS6</accession>
<evidence type="ECO:0000313" key="2">
    <source>
        <dbReference type="EMBL" id="KII74587.1"/>
    </source>
</evidence>
<protein>
    <recommendedName>
        <fullName evidence="4">WH2 domain-containing protein</fullName>
    </recommendedName>
</protein>
<feature type="compositionally biased region" description="Basic and acidic residues" evidence="1">
    <location>
        <begin position="115"/>
        <end position="127"/>
    </location>
</feature>
<evidence type="ECO:0000313" key="3">
    <source>
        <dbReference type="Proteomes" id="UP000031668"/>
    </source>
</evidence>
<dbReference type="EMBL" id="JWZT01000358">
    <property type="protein sequence ID" value="KII74587.1"/>
    <property type="molecule type" value="Genomic_DNA"/>
</dbReference>
<comment type="caution">
    <text evidence="2">The sequence shown here is derived from an EMBL/GenBank/DDBJ whole genome shotgun (WGS) entry which is preliminary data.</text>
</comment>
<gene>
    <name evidence="2" type="ORF">RF11_16197</name>
</gene>
<dbReference type="Proteomes" id="UP000031668">
    <property type="component" value="Unassembled WGS sequence"/>
</dbReference>
<dbReference type="AlphaFoldDB" id="A0A0C2NKS6"/>
<feature type="compositionally biased region" description="Basic and acidic residues" evidence="1">
    <location>
        <begin position="152"/>
        <end position="167"/>
    </location>
</feature>
<evidence type="ECO:0008006" key="4">
    <source>
        <dbReference type="Google" id="ProtNLM"/>
    </source>
</evidence>